<protein>
    <submittedName>
        <fullName evidence="2">Uncharacterized protein</fullName>
    </submittedName>
</protein>
<feature type="compositionally biased region" description="Basic and acidic residues" evidence="1">
    <location>
        <begin position="22"/>
        <end position="33"/>
    </location>
</feature>
<dbReference type="OrthoDB" id="10526882at2759"/>
<reference evidence="2" key="2">
    <citation type="journal article" date="2023" name="Int. J. Mol. Sci.">
        <title>De Novo Assembly and Annotation of 11 Diverse Shrub Willow (Salix) Genomes Reveals Novel Gene Organization in Sex-Linked Regions.</title>
        <authorList>
            <person name="Hyden B."/>
            <person name="Feng K."/>
            <person name="Yates T.B."/>
            <person name="Jawdy S."/>
            <person name="Cereghino C."/>
            <person name="Smart L.B."/>
            <person name="Muchero W."/>
        </authorList>
    </citation>
    <scope>NUCLEOTIDE SEQUENCE [LARGE SCALE GENOMIC DNA]</scope>
    <source>
        <tissue evidence="2">Shoot tip</tissue>
    </source>
</reference>
<dbReference type="AlphaFoldDB" id="A0A9Q0SCT9"/>
<dbReference type="Proteomes" id="UP001151529">
    <property type="component" value="Chromosome 12"/>
</dbReference>
<accession>A0A9Q0SCT9</accession>
<comment type="caution">
    <text evidence="2">The sequence shown here is derived from an EMBL/GenBank/DDBJ whole genome shotgun (WGS) entry which is preliminary data.</text>
</comment>
<name>A0A9Q0SCT9_SALVM</name>
<evidence type="ECO:0000313" key="3">
    <source>
        <dbReference type="Proteomes" id="UP001151529"/>
    </source>
</evidence>
<evidence type="ECO:0000313" key="2">
    <source>
        <dbReference type="EMBL" id="KAJ6672240.1"/>
    </source>
</evidence>
<feature type="region of interest" description="Disordered" evidence="1">
    <location>
        <begin position="22"/>
        <end position="44"/>
    </location>
</feature>
<proteinExistence type="predicted"/>
<reference evidence="2" key="1">
    <citation type="submission" date="2022-11" db="EMBL/GenBank/DDBJ databases">
        <authorList>
            <person name="Hyden B.L."/>
            <person name="Feng K."/>
            <person name="Yates T."/>
            <person name="Jawdy S."/>
            <person name="Smart L.B."/>
            <person name="Muchero W."/>
        </authorList>
    </citation>
    <scope>NUCLEOTIDE SEQUENCE</scope>
    <source>
        <tissue evidence="2">Shoot tip</tissue>
    </source>
</reference>
<evidence type="ECO:0000256" key="1">
    <source>
        <dbReference type="SAM" id="MobiDB-lite"/>
    </source>
</evidence>
<dbReference type="EMBL" id="JAPFFL010000018">
    <property type="protein sequence ID" value="KAJ6672240.1"/>
    <property type="molecule type" value="Genomic_DNA"/>
</dbReference>
<gene>
    <name evidence="2" type="ORF">OIU85_013577</name>
</gene>
<organism evidence="2 3">
    <name type="scientific">Salix viminalis</name>
    <name type="common">Common osier</name>
    <name type="synonym">Basket willow</name>
    <dbReference type="NCBI Taxonomy" id="40686"/>
    <lineage>
        <taxon>Eukaryota</taxon>
        <taxon>Viridiplantae</taxon>
        <taxon>Streptophyta</taxon>
        <taxon>Embryophyta</taxon>
        <taxon>Tracheophyta</taxon>
        <taxon>Spermatophyta</taxon>
        <taxon>Magnoliopsida</taxon>
        <taxon>eudicotyledons</taxon>
        <taxon>Gunneridae</taxon>
        <taxon>Pentapetalae</taxon>
        <taxon>rosids</taxon>
        <taxon>fabids</taxon>
        <taxon>Malpighiales</taxon>
        <taxon>Salicaceae</taxon>
        <taxon>Saliceae</taxon>
        <taxon>Salix</taxon>
    </lineage>
</organism>
<sequence length="109" mass="11579">MGNNGSTLAQCVFAGVKAVSRTEVESSSKHETPRSQSAGTGDVSGWCFTCSISTHRAMAAGLFLGVRPTDKPTSPKVQENVEVKETSSKYSGNDRILHFAQLFGCQAIP</sequence>
<keyword evidence="3" id="KW-1185">Reference proteome</keyword>